<dbReference type="SUPFAM" id="SSF56349">
    <property type="entry name" value="DNA breaking-rejoining enzymes"/>
    <property type="match status" value="1"/>
</dbReference>
<dbReference type="PANTHER" id="PTHR30349:SF64">
    <property type="entry name" value="PROPHAGE INTEGRASE INTD-RELATED"/>
    <property type="match status" value="1"/>
</dbReference>
<dbReference type="InterPro" id="IPR011010">
    <property type="entry name" value="DNA_brk_join_enz"/>
</dbReference>
<accession>A0A1U7HHE3</accession>
<comment type="similarity">
    <text evidence="1">Belongs to the 'phage' integrase family.</text>
</comment>
<dbReference type="PROSITE" id="PS51898">
    <property type="entry name" value="TYR_RECOMBINASE"/>
    <property type="match status" value="1"/>
</dbReference>
<dbReference type="STRING" id="1921803.NIES593_11000"/>
<dbReference type="AlphaFoldDB" id="A0A1U7HHE3"/>
<dbReference type="CDD" id="cd01195">
    <property type="entry name" value="INT_C_like_5"/>
    <property type="match status" value="1"/>
</dbReference>
<dbReference type="OrthoDB" id="550438at2"/>
<dbReference type="EMBL" id="MRCB01000011">
    <property type="protein sequence ID" value="OKH22987.1"/>
    <property type="molecule type" value="Genomic_DNA"/>
</dbReference>
<keyword evidence="2 4" id="KW-0238">DNA-binding</keyword>
<evidence type="ECO:0000313" key="8">
    <source>
        <dbReference type="Proteomes" id="UP000186868"/>
    </source>
</evidence>
<dbReference type="InterPro" id="IPR044068">
    <property type="entry name" value="CB"/>
</dbReference>
<dbReference type="InterPro" id="IPR010998">
    <property type="entry name" value="Integrase_recombinase_N"/>
</dbReference>
<dbReference type="GO" id="GO:0006310">
    <property type="term" value="P:DNA recombination"/>
    <property type="evidence" value="ECO:0007669"/>
    <property type="project" value="UniProtKB-KW"/>
</dbReference>
<keyword evidence="3" id="KW-0233">DNA recombination</keyword>
<organism evidence="7 8">
    <name type="scientific">Hydrococcus rivularis NIES-593</name>
    <dbReference type="NCBI Taxonomy" id="1921803"/>
    <lineage>
        <taxon>Bacteria</taxon>
        <taxon>Bacillati</taxon>
        <taxon>Cyanobacteriota</taxon>
        <taxon>Cyanophyceae</taxon>
        <taxon>Pleurocapsales</taxon>
        <taxon>Hydrococcaceae</taxon>
        <taxon>Hydrococcus</taxon>
    </lineage>
</organism>
<evidence type="ECO:0000256" key="2">
    <source>
        <dbReference type="ARBA" id="ARBA00023125"/>
    </source>
</evidence>
<proteinExistence type="inferred from homology"/>
<reference evidence="7 8" key="1">
    <citation type="submission" date="2016-11" db="EMBL/GenBank/DDBJ databases">
        <title>Draft Genome Sequences of Nine Cyanobacterial Strains from Diverse Habitats.</title>
        <authorList>
            <person name="Zhu T."/>
            <person name="Hou S."/>
            <person name="Lu X."/>
            <person name="Hess W.R."/>
        </authorList>
    </citation>
    <scope>NUCLEOTIDE SEQUENCE [LARGE SCALE GENOMIC DNA]</scope>
    <source>
        <strain evidence="7 8">NIES-593</strain>
    </source>
</reference>
<dbReference type="InterPro" id="IPR002104">
    <property type="entry name" value="Integrase_catalytic"/>
</dbReference>
<dbReference type="InterPro" id="IPR013762">
    <property type="entry name" value="Integrase-like_cat_sf"/>
</dbReference>
<dbReference type="Gene3D" id="1.10.150.130">
    <property type="match status" value="1"/>
</dbReference>
<protein>
    <submittedName>
        <fullName evidence="7">Integrase</fullName>
    </submittedName>
</protein>
<dbReference type="GO" id="GO:0003677">
    <property type="term" value="F:DNA binding"/>
    <property type="evidence" value="ECO:0007669"/>
    <property type="project" value="UniProtKB-UniRule"/>
</dbReference>
<dbReference type="GO" id="GO:0015074">
    <property type="term" value="P:DNA integration"/>
    <property type="evidence" value="ECO:0007669"/>
    <property type="project" value="InterPro"/>
</dbReference>
<feature type="domain" description="Tyr recombinase" evidence="5">
    <location>
        <begin position="131"/>
        <end position="316"/>
    </location>
</feature>
<dbReference type="PROSITE" id="PS51900">
    <property type="entry name" value="CB"/>
    <property type="match status" value="1"/>
</dbReference>
<dbReference type="RefSeq" id="WP_073599621.1">
    <property type="nucleotide sequence ID" value="NZ_MRCB01000011.1"/>
</dbReference>
<evidence type="ECO:0000313" key="7">
    <source>
        <dbReference type="EMBL" id="OKH22987.1"/>
    </source>
</evidence>
<feature type="domain" description="Core-binding (CB)" evidence="6">
    <location>
        <begin position="17"/>
        <end position="110"/>
    </location>
</feature>
<gene>
    <name evidence="7" type="ORF">NIES593_11000</name>
</gene>
<dbReference type="PANTHER" id="PTHR30349">
    <property type="entry name" value="PHAGE INTEGRASE-RELATED"/>
    <property type="match status" value="1"/>
</dbReference>
<comment type="caution">
    <text evidence="7">The sequence shown here is derived from an EMBL/GenBank/DDBJ whole genome shotgun (WGS) entry which is preliminary data.</text>
</comment>
<evidence type="ECO:0000256" key="4">
    <source>
        <dbReference type="PROSITE-ProRule" id="PRU01248"/>
    </source>
</evidence>
<dbReference type="Pfam" id="PF00589">
    <property type="entry name" value="Phage_integrase"/>
    <property type="match status" value="1"/>
</dbReference>
<name>A0A1U7HHE3_9CYAN</name>
<sequence length="322" mass="35873">MNDSLKLASTLPSLASLVERDILQELLADKKSPNTRRTYAKSLRDFFQTITGDQTREPTIDLVQEFLSLDRFSAISLVLKYKGMLVNKGLSPATINVRLCAIASLVNYARKIGKCDFSLEDVEGLKVQNYRDTTGIEPESFKTMISLPDTNTLKGKRDYAILRLLWDNALRRNEIRLANVKDFDPDGGKLWIQGKGNSQKEAIDLSPQAIAAIQAWIAARGKVNNSQPLFCTLDRATNGHRMSGNAIYKIVRNTAAAAGIKKIVSPHRIRHSAITAALDATGGDTRKVQKLSRHADLNTLTRYDDNRLRHQKEVTTILADLI</sequence>
<evidence type="ECO:0000259" key="6">
    <source>
        <dbReference type="PROSITE" id="PS51900"/>
    </source>
</evidence>
<evidence type="ECO:0000256" key="3">
    <source>
        <dbReference type="ARBA" id="ARBA00023172"/>
    </source>
</evidence>
<evidence type="ECO:0000259" key="5">
    <source>
        <dbReference type="PROSITE" id="PS51898"/>
    </source>
</evidence>
<dbReference type="Proteomes" id="UP000186868">
    <property type="component" value="Unassembled WGS sequence"/>
</dbReference>
<dbReference type="InterPro" id="IPR050090">
    <property type="entry name" value="Tyrosine_recombinase_XerCD"/>
</dbReference>
<keyword evidence="8" id="KW-1185">Reference proteome</keyword>
<dbReference type="Gene3D" id="1.10.443.10">
    <property type="entry name" value="Intergrase catalytic core"/>
    <property type="match status" value="1"/>
</dbReference>
<evidence type="ECO:0000256" key="1">
    <source>
        <dbReference type="ARBA" id="ARBA00008857"/>
    </source>
</evidence>